<evidence type="ECO:0000259" key="4">
    <source>
        <dbReference type="SMART" id="SM00822"/>
    </source>
</evidence>
<dbReference type="InterPro" id="IPR002347">
    <property type="entry name" value="SDR_fam"/>
</dbReference>
<keyword evidence="6" id="KW-1185">Reference proteome</keyword>
<evidence type="ECO:0000256" key="3">
    <source>
        <dbReference type="ARBA" id="ARBA00023002"/>
    </source>
</evidence>
<proteinExistence type="inferred from homology"/>
<evidence type="ECO:0000313" key="6">
    <source>
        <dbReference type="Proteomes" id="UP001163328"/>
    </source>
</evidence>
<dbReference type="SMART" id="SM00822">
    <property type="entry name" value="PKS_KR"/>
    <property type="match status" value="1"/>
</dbReference>
<dbReference type="PANTHER" id="PTHR43618:SF8">
    <property type="entry name" value="7ALPHA-HYDROXYSTEROID DEHYDROGENASE"/>
    <property type="match status" value="1"/>
</dbReference>
<evidence type="ECO:0000313" key="5">
    <source>
        <dbReference type="EMBL" id="UYW01944.1"/>
    </source>
</evidence>
<dbReference type="PRINTS" id="PR00080">
    <property type="entry name" value="SDRFAMILY"/>
</dbReference>
<comment type="similarity">
    <text evidence="1">Belongs to the short-chain dehydrogenases/reductases (SDR) family.</text>
</comment>
<dbReference type="InterPro" id="IPR057326">
    <property type="entry name" value="KR_dom"/>
</dbReference>
<keyword evidence="3" id="KW-0560">Oxidoreductase</keyword>
<organism evidence="5 6">
    <name type="scientific">Flavobacterium agricola</name>
    <dbReference type="NCBI Taxonomy" id="2870839"/>
    <lineage>
        <taxon>Bacteria</taxon>
        <taxon>Pseudomonadati</taxon>
        <taxon>Bacteroidota</taxon>
        <taxon>Flavobacteriia</taxon>
        <taxon>Flavobacteriales</taxon>
        <taxon>Flavobacteriaceae</taxon>
        <taxon>Flavobacterium</taxon>
    </lineage>
</organism>
<dbReference type="InterPro" id="IPR036291">
    <property type="entry name" value="NAD(P)-bd_dom_sf"/>
</dbReference>
<dbReference type="PANTHER" id="PTHR43618">
    <property type="entry name" value="7-ALPHA-HYDROXYSTEROID DEHYDROGENASE"/>
    <property type="match status" value="1"/>
</dbReference>
<dbReference type="Proteomes" id="UP001163328">
    <property type="component" value="Chromosome"/>
</dbReference>
<dbReference type="SUPFAM" id="SSF51735">
    <property type="entry name" value="NAD(P)-binding Rossmann-fold domains"/>
    <property type="match status" value="1"/>
</dbReference>
<dbReference type="PRINTS" id="PR00081">
    <property type="entry name" value="GDHRDH"/>
</dbReference>
<sequence>MNFKNKNVIVTGGSRGIGLATAKAFVEAEANVWITGRNAESLKNAEAVINSPNLKTIISDTSDLKSIAELAQKVSDGGKKIDVLFLNAGIASFAPIEHATEAEFDAQFNTNVKGVYFTLQHLIPHIANGGSVVFTSSTNATASALGSSIYAATKAALNKIAQVAANELADRNIRVNIISPGPTQTPGLENAVPAEAKEYLASLTAVQRLGKPEEIANAILFVASEQASFITGTEIIVDGGVTNFMLK</sequence>
<dbReference type="EMBL" id="CP081495">
    <property type="protein sequence ID" value="UYW01944.1"/>
    <property type="molecule type" value="Genomic_DNA"/>
</dbReference>
<dbReference type="CDD" id="cd05233">
    <property type="entry name" value="SDR_c"/>
    <property type="match status" value="1"/>
</dbReference>
<reference evidence="5" key="1">
    <citation type="submission" date="2021-08" db="EMBL/GenBank/DDBJ databases">
        <title>Flavobacterium sp. strain CC-SYL302.</title>
        <authorList>
            <person name="Lin S.-Y."/>
            <person name="Lee T.-H."/>
            <person name="Young C.-C."/>
        </authorList>
    </citation>
    <scope>NUCLEOTIDE SEQUENCE</scope>
    <source>
        <strain evidence="5">CC-SYL302</strain>
    </source>
</reference>
<dbReference type="RefSeq" id="WP_264434422.1">
    <property type="nucleotide sequence ID" value="NZ_CP081495.1"/>
</dbReference>
<accession>A0ABY6M2Q4</accession>
<dbReference type="InterPro" id="IPR052178">
    <property type="entry name" value="Sec_Metab_Biosynth_SDR"/>
</dbReference>
<evidence type="ECO:0000256" key="2">
    <source>
        <dbReference type="ARBA" id="ARBA00022857"/>
    </source>
</evidence>
<feature type="domain" description="Ketoreductase" evidence="4">
    <location>
        <begin position="6"/>
        <end position="181"/>
    </location>
</feature>
<name>A0ABY6M2Q4_9FLAO</name>
<keyword evidence="2" id="KW-0521">NADP</keyword>
<evidence type="ECO:0000256" key="1">
    <source>
        <dbReference type="ARBA" id="ARBA00006484"/>
    </source>
</evidence>
<dbReference type="Gene3D" id="3.40.50.720">
    <property type="entry name" value="NAD(P)-binding Rossmann-like Domain"/>
    <property type="match status" value="1"/>
</dbReference>
<gene>
    <name evidence="5" type="ORF">K5I29_03250</name>
</gene>
<dbReference type="Pfam" id="PF13561">
    <property type="entry name" value="adh_short_C2"/>
    <property type="match status" value="1"/>
</dbReference>
<protein>
    <submittedName>
        <fullName evidence="5">SDR family oxidoreductase</fullName>
    </submittedName>
</protein>